<dbReference type="RefSeq" id="WP_188457953.1">
    <property type="nucleotide sequence ID" value="NZ_BMGM01000003.1"/>
</dbReference>
<dbReference type="InterPro" id="IPR024213">
    <property type="entry name" value="DUF3822"/>
</dbReference>
<dbReference type="Gene3D" id="3.30.420.260">
    <property type="match status" value="1"/>
</dbReference>
<organism evidence="1 2">
    <name type="scientific">Psychroflexus planctonicus</name>
    <dbReference type="NCBI Taxonomy" id="1526575"/>
    <lineage>
        <taxon>Bacteria</taxon>
        <taxon>Pseudomonadati</taxon>
        <taxon>Bacteroidota</taxon>
        <taxon>Flavobacteriia</taxon>
        <taxon>Flavobacteriales</taxon>
        <taxon>Flavobacteriaceae</taxon>
        <taxon>Psychroflexus</taxon>
    </lineage>
</organism>
<dbReference type="Proteomes" id="UP000599179">
    <property type="component" value="Unassembled WGS sequence"/>
</dbReference>
<gene>
    <name evidence="1" type="ORF">GCM10010832_09570</name>
</gene>
<name>A0ABQ1SE30_9FLAO</name>
<protein>
    <recommendedName>
        <fullName evidence="3">DUF3822 family protein</fullName>
    </recommendedName>
</protein>
<dbReference type="Pfam" id="PF12864">
    <property type="entry name" value="DUF3822"/>
    <property type="match status" value="1"/>
</dbReference>
<keyword evidence="2" id="KW-1185">Reference proteome</keyword>
<proteinExistence type="predicted"/>
<dbReference type="Gene3D" id="3.30.420.250">
    <property type="match status" value="1"/>
</dbReference>
<dbReference type="EMBL" id="BMGM01000003">
    <property type="protein sequence ID" value="GGE31236.1"/>
    <property type="molecule type" value="Genomic_DNA"/>
</dbReference>
<dbReference type="CDD" id="cd24013">
    <property type="entry name" value="ASKHA_ATPase_BT3980-like"/>
    <property type="match status" value="1"/>
</dbReference>
<evidence type="ECO:0008006" key="3">
    <source>
        <dbReference type="Google" id="ProtNLM"/>
    </source>
</evidence>
<reference evidence="2" key="1">
    <citation type="journal article" date="2019" name="Int. J. Syst. Evol. Microbiol.">
        <title>The Global Catalogue of Microorganisms (GCM) 10K type strain sequencing project: providing services to taxonomists for standard genome sequencing and annotation.</title>
        <authorList>
            <consortium name="The Broad Institute Genomics Platform"/>
            <consortium name="The Broad Institute Genome Sequencing Center for Infectious Disease"/>
            <person name="Wu L."/>
            <person name="Ma J."/>
        </authorList>
    </citation>
    <scope>NUCLEOTIDE SEQUENCE [LARGE SCALE GENOMIC DNA]</scope>
    <source>
        <strain evidence="2">CGMCC 1.12931</strain>
    </source>
</reference>
<accession>A0ABQ1SE30</accession>
<evidence type="ECO:0000313" key="2">
    <source>
        <dbReference type="Proteomes" id="UP000599179"/>
    </source>
</evidence>
<evidence type="ECO:0000313" key="1">
    <source>
        <dbReference type="EMBL" id="GGE31236.1"/>
    </source>
</evidence>
<sequence>MKLAQVVTGQLTMEKQINLNTTYTHLISILITQNGYSFFVLDRNIHQVINYKSETILQASANSVLEKIDEELKKNWKKEYPNAEIKICYHHSYFAIVPSEIYSPEFTSDYLKFNTQLFPNDSISEEEIEKLSVHIPFVPYINIHNELLDVYNLVEFTHSIHSSIEWAEKLCRNQNGEHAFAFVQKDSFVLVIFKDKQLQLANYFDYVTAEDFTYYCLFAIEQFQLDREQMHFSMLGDVSIESEIHHYMYTYIKNLVLISFEELHFKVDVNSEQSNFFNTNPFLALQLCE</sequence>
<comment type="caution">
    <text evidence="1">The sequence shown here is derived from an EMBL/GenBank/DDBJ whole genome shotgun (WGS) entry which is preliminary data.</text>
</comment>